<name>A0ABT2QP91_9STAP</name>
<feature type="transmembrane region" description="Helical" evidence="1">
    <location>
        <begin position="148"/>
        <end position="166"/>
    </location>
</feature>
<reference evidence="2 3" key="1">
    <citation type="journal article" date="2023" name="Int. J. Syst. Evol. Microbiol.">
        <title>Streptococcus sciuri sp. nov., Staphylococcus marylandisciuri sp. nov. and Staphylococcus americanisciuri sp. nov., isolated from faeces of eastern grey squirrel (Sciurus carolinensis).</title>
        <authorList>
            <person name="Volokhov D.V."/>
            <person name="Zagorodnyaya T.A."/>
            <person name="Furtak V.A."/>
            <person name="Nattanmai G."/>
            <person name="Randall L."/>
            <person name="Jose S."/>
            <person name="Gao Y."/>
            <person name="Eisenberg T."/>
            <person name="Delmonte P."/>
            <person name="Blom J."/>
            <person name="Mitchell K.K."/>
        </authorList>
    </citation>
    <scope>NUCLEOTIDE SEQUENCE [LARGE SCALE GENOMIC DNA]</scope>
    <source>
        <strain evidence="2 3">SQ8-PEA</strain>
    </source>
</reference>
<dbReference type="Proteomes" id="UP001209553">
    <property type="component" value="Unassembled WGS sequence"/>
</dbReference>
<feature type="transmembrane region" description="Helical" evidence="1">
    <location>
        <begin position="6"/>
        <end position="21"/>
    </location>
</feature>
<protein>
    <submittedName>
        <fullName evidence="2">Uncharacterized protein</fullName>
    </submittedName>
</protein>
<organism evidence="2 3">
    <name type="scientific">Staphylococcus marylandisciuri</name>
    <dbReference type="NCBI Taxonomy" id="2981529"/>
    <lineage>
        <taxon>Bacteria</taxon>
        <taxon>Bacillati</taxon>
        <taxon>Bacillota</taxon>
        <taxon>Bacilli</taxon>
        <taxon>Bacillales</taxon>
        <taxon>Staphylococcaceae</taxon>
        <taxon>Staphylococcus</taxon>
    </lineage>
</organism>
<accession>A0ABT2QP91</accession>
<gene>
    <name evidence="2" type="ORF">N9R04_03545</name>
</gene>
<feature type="transmembrane region" description="Helical" evidence="1">
    <location>
        <begin position="172"/>
        <end position="188"/>
    </location>
</feature>
<sequence length="198" mass="22877">MLIPIIVDIVAVTIIVVLGLYQRNFKHFHFTTMLTAMTITSIINLIIIQKYDYISIYSVIMLILWTGLQLIVEHHNGSVRCSNQKYSAIVLTYILSLSTILTFNISNESYYMSTPYLAPAIFLIGAIILFVSTFKQKDRNKVKPIHKLSYPVTVGEIIIILSFTTMTILTPLWYIFLITHLIFIMFILRTKLFFIKND</sequence>
<keyword evidence="3" id="KW-1185">Reference proteome</keyword>
<feature type="transmembrane region" description="Helical" evidence="1">
    <location>
        <begin position="117"/>
        <end position="136"/>
    </location>
</feature>
<feature type="transmembrane region" description="Helical" evidence="1">
    <location>
        <begin position="86"/>
        <end position="105"/>
    </location>
</feature>
<keyword evidence="1" id="KW-1133">Transmembrane helix</keyword>
<proteinExistence type="predicted"/>
<evidence type="ECO:0000256" key="1">
    <source>
        <dbReference type="SAM" id="Phobius"/>
    </source>
</evidence>
<evidence type="ECO:0000313" key="3">
    <source>
        <dbReference type="Proteomes" id="UP001209553"/>
    </source>
</evidence>
<dbReference type="RefSeq" id="WP_262855204.1">
    <property type="nucleotide sequence ID" value="NZ_JAOPKZ010000005.1"/>
</dbReference>
<keyword evidence="1" id="KW-0812">Transmembrane</keyword>
<keyword evidence="1" id="KW-0472">Membrane</keyword>
<dbReference type="EMBL" id="JAOPKZ010000005">
    <property type="protein sequence ID" value="MCU5745796.1"/>
    <property type="molecule type" value="Genomic_DNA"/>
</dbReference>
<feature type="transmembrane region" description="Helical" evidence="1">
    <location>
        <begin position="28"/>
        <end position="48"/>
    </location>
</feature>
<feature type="transmembrane region" description="Helical" evidence="1">
    <location>
        <begin position="54"/>
        <end position="74"/>
    </location>
</feature>
<evidence type="ECO:0000313" key="2">
    <source>
        <dbReference type="EMBL" id="MCU5745796.1"/>
    </source>
</evidence>
<comment type="caution">
    <text evidence="2">The sequence shown here is derived from an EMBL/GenBank/DDBJ whole genome shotgun (WGS) entry which is preliminary data.</text>
</comment>